<organism evidence="2 3">
    <name type="scientific">Salix brachista</name>
    <dbReference type="NCBI Taxonomy" id="2182728"/>
    <lineage>
        <taxon>Eukaryota</taxon>
        <taxon>Viridiplantae</taxon>
        <taxon>Streptophyta</taxon>
        <taxon>Embryophyta</taxon>
        <taxon>Tracheophyta</taxon>
        <taxon>Spermatophyta</taxon>
        <taxon>Magnoliopsida</taxon>
        <taxon>eudicotyledons</taxon>
        <taxon>Gunneridae</taxon>
        <taxon>Pentapetalae</taxon>
        <taxon>rosids</taxon>
        <taxon>fabids</taxon>
        <taxon>Malpighiales</taxon>
        <taxon>Salicaceae</taxon>
        <taxon>Saliceae</taxon>
        <taxon>Salix</taxon>
    </lineage>
</organism>
<dbReference type="PANTHER" id="PTHR33883:SF10">
    <property type="entry name" value="WPP DOMAIN-ASSOCIATED PROTEIN"/>
    <property type="match status" value="1"/>
</dbReference>
<feature type="coiled-coil region" evidence="1">
    <location>
        <begin position="639"/>
        <end position="687"/>
    </location>
</feature>
<feature type="coiled-coil region" evidence="1">
    <location>
        <begin position="443"/>
        <end position="477"/>
    </location>
</feature>
<dbReference type="AlphaFoldDB" id="A0A5N5K3W3"/>
<evidence type="ECO:0000256" key="1">
    <source>
        <dbReference type="SAM" id="Coils"/>
    </source>
</evidence>
<evidence type="ECO:0008006" key="4">
    <source>
        <dbReference type="Google" id="ProtNLM"/>
    </source>
</evidence>
<accession>A0A5N5K3W3</accession>
<feature type="coiled-coil region" evidence="1">
    <location>
        <begin position="350"/>
        <end position="377"/>
    </location>
</feature>
<gene>
    <name evidence="2" type="ORF">DKX38_026266</name>
</gene>
<protein>
    <recommendedName>
        <fullName evidence="4">WPP domain-associated protein</fullName>
    </recommendedName>
</protein>
<evidence type="ECO:0000313" key="2">
    <source>
        <dbReference type="EMBL" id="KAB5521947.1"/>
    </source>
</evidence>
<dbReference type="InterPro" id="IPR037490">
    <property type="entry name" value="WAP"/>
</dbReference>
<evidence type="ECO:0000313" key="3">
    <source>
        <dbReference type="Proteomes" id="UP000326939"/>
    </source>
</evidence>
<reference evidence="3" key="1">
    <citation type="journal article" date="2019" name="Gigascience">
        <title>De novo genome assembly of the endangered Acer yangbiense, a plant species with extremely small populations endemic to Yunnan Province, China.</title>
        <authorList>
            <person name="Yang J."/>
            <person name="Wariss H.M."/>
            <person name="Tao L."/>
            <person name="Zhang R."/>
            <person name="Yun Q."/>
            <person name="Hollingsworth P."/>
            <person name="Dao Z."/>
            <person name="Luo G."/>
            <person name="Guo H."/>
            <person name="Ma Y."/>
            <person name="Sun W."/>
        </authorList>
    </citation>
    <scope>NUCLEOTIDE SEQUENCE [LARGE SCALE GENOMIC DNA]</scope>
    <source>
        <strain evidence="3">cv. br00</strain>
    </source>
</reference>
<keyword evidence="3" id="KW-1185">Reference proteome</keyword>
<dbReference type="EMBL" id="VDCV01000016">
    <property type="protein sequence ID" value="KAB5521947.1"/>
    <property type="molecule type" value="Genomic_DNA"/>
</dbReference>
<name>A0A5N5K3W3_9ROSI</name>
<dbReference type="PANTHER" id="PTHR33883">
    <property type="entry name" value="WPP DOMAIN-ASSOCIATED PROTEIN"/>
    <property type="match status" value="1"/>
</dbReference>
<proteinExistence type="predicted"/>
<sequence>MGSEEVLGSSAVIMDPTTSPCNGSMVQLMDDGEEGENLGVDILNDLDLYLEDIKDRLTISRMVSDSVIKGMVCAFEQEAAQKIAQKELELTKLKKRLHLYTVGSDDGSVCSGMRQEQNNRKNELFSDTFVEHDRLQESLGNLKIDVKGQLKKLEKEIHKVKGSCSMERRNSSSEIVGLSGILSEKLPDKYSDVDRMLDGLGTTLDSFYKHAEDMFHFPKSLFFDWQQEREFQAEIEWLMIQNYIRGLQEELEQRLCDQNTRYYSNGSASWLEKVKELSSLCLELDAIAKSLSVPESGQLISHGSLEHWKSSGHHFSNGNHDESIITVPENLEAAQLTQDMNKDDFLNYHKNEMTKMKREYESKVTEMKREHESKVQEITEGLFEHKRRVKERESTLSVRKDKDFDTLRKKISEVILKLNTLIENEKVPAVSDSAESLDNMDRLESLRKEKHELQDLLEQKNREIKLFSSQVSDAAEKMSRHSWTEANLFRMTTNLKSSIEDAHIEATISEYLYKLLLKEFMGQIECSSKESDLEHNIMEVIYEIILREVAQNVKPASKLEIEDSDIESIVMQGVLEIVLQDAFKEAEEKLSSLNLKYTNDKEVLLSLEMKDMEKEKALRVSIEEKEKLEQVIHLLTVTIKEKDKLVQESANELEKDKENFVLVSRELDKLKVEKQSLVEARDREHREALTSILALVKGFIDFESRATKEIERKSLRLEDLISQSGSLIQKASILKRTGFLYKKKLESSCSDLQKAEAEVDLLGDKVESLQILLEKIYMALDHYSPILKYYPGITEILKLVRRELNGESMTANTFDPASPCKAMPSVPMQRNLNIKECDAEQLQQEGPDT</sequence>
<comment type="caution">
    <text evidence="2">The sequence shown here is derived from an EMBL/GenBank/DDBJ whole genome shotgun (WGS) entry which is preliminary data.</text>
</comment>
<keyword evidence="1" id="KW-0175">Coiled coil</keyword>
<dbReference type="Proteomes" id="UP000326939">
    <property type="component" value="Chromosome 16"/>
</dbReference>